<name>A0A150XF44_9BACT</name>
<keyword evidence="2" id="KW-1185">Reference proteome</keyword>
<dbReference type="RefSeq" id="WP_068215473.1">
    <property type="nucleotide sequence ID" value="NZ_LRPC01000001.1"/>
</dbReference>
<dbReference type="EMBL" id="LRPC01000001">
    <property type="protein sequence ID" value="KYG77284.1"/>
    <property type="molecule type" value="Genomic_DNA"/>
</dbReference>
<accession>A0A150XF44</accession>
<reference evidence="1 2" key="1">
    <citation type="submission" date="2016-01" db="EMBL/GenBank/DDBJ databases">
        <title>Genome sequencing of Roseivirga spongicola UST030701-084.</title>
        <authorList>
            <person name="Selvaratnam C."/>
            <person name="Thevarajoo S."/>
            <person name="Goh K.M."/>
            <person name="Ee R."/>
            <person name="Chan K.-G."/>
            <person name="Chong C.S."/>
        </authorList>
    </citation>
    <scope>NUCLEOTIDE SEQUENCE [LARGE SCALE GENOMIC DNA]</scope>
    <source>
        <strain evidence="1 2">UST030701-084</strain>
    </source>
</reference>
<gene>
    <name evidence="1" type="ORF">AWW68_00500</name>
</gene>
<protein>
    <recommendedName>
        <fullName evidence="3">YbbR-like domain-containing protein</fullName>
    </recommendedName>
</protein>
<dbReference type="OrthoDB" id="1115707at2"/>
<organism evidence="1 2">
    <name type="scientific">Roseivirga spongicola</name>
    <dbReference type="NCBI Taxonomy" id="333140"/>
    <lineage>
        <taxon>Bacteria</taxon>
        <taxon>Pseudomonadati</taxon>
        <taxon>Bacteroidota</taxon>
        <taxon>Cytophagia</taxon>
        <taxon>Cytophagales</taxon>
        <taxon>Roseivirgaceae</taxon>
        <taxon>Roseivirga</taxon>
    </lineage>
</organism>
<evidence type="ECO:0000313" key="1">
    <source>
        <dbReference type="EMBL" id="KYG77284.1"/>
    </source>
</evidence>
<comment type="caution">
    <text evidence="1">The sequence shown here is derived from an EMBL/GenBank/DDBJ whole genome shotgun (WGS) entry which is preliminary data.</text>
</comment>
<dbReference type="Proteomes" id="UP000075606">
    <property type="component" value="Unassembled WGS sequence"/>
</dbReference>
<evidence type="ECO:0008006" key="3">
    <source>
        <dbReference type="Google" id="ProtNLM"/>
    </source>
</evidence>
<dbReference type="Gene3D" id="2.170.120.40">
    <property type="entry name" value="YbbR-like domain"/>
    <property type="match status" value="1"/>
</dbReference>
<dbReference type="AlphaFoldDB" id="A0A150XF44"/>
<proteinExistence type="predicted"/>
<sequence>MSKAEEILEKLKRSFNTPSKKDERLKVVLICVFISTTFWFFNALNKSDYVTRINYPISIEFDEDSYVATAPLPTKIPVEVTGGGWDLMARYFGLKMNALEVRVERPSESSYVLASSIRPEIAPNLEPIVINYFLQDSIKFQIERKVTREVVLAYDTAQISLDEDLVMASKVELSPPTVELTGPESMLNDLGDTLFIQEEISDVSEDFQRSVNLPELPELVSTSLSSVEASFLVVQLLSIDVSIPLEKRNFPNNWELLPTRAQVYYKVPETSFDVADTTGVRVFANFRQMEADSTIAIEFQVLNKEFREVRVFPKTVKVKKNE</sequence>
<evidence type="ECO:0000313" key="2">
    <source>
        <dbReference type="Proteomes" id="UP000075606"/>
    </source>
</evidence>
<dbReference type="STRING" id="333140.AWW68_00500"/>